<keyword evidence="1" id="KW-0547">Nucleotide-binding</keyword>
<evidence type="ECO:0000256" key="1">
    <source>
        <dbReference type="ARBA" id="ARBA00022741"/>
    </source>
</evidence>
<keyword evidence="3" id="KW-0808">Transferase</keyword>
<keyword evidence="3" id="KW-0418">Kinase</keyword>
<dbReference type="SUPFAM" id="SSF56112">
    <property type="entry name" value="Protein kinase-like (PK-like)"/>
    <property type="match status" value="1"/>
</dbReference>
<dbReference type="PROSITE" id="PS50011">
    <property type="entry name" value="PROTEIN_KINASE_DOM"/>
    <property type="match status" value="1"/>
</dbReference>
<reference evidence="3" key="1">
    <citation type="journal article" date="2023" name="Mol. Phylogenet. Evol.">
        <title>Genome-scale phylogeny and comparative genomics of the fungal order Sordariales.</title>
        <authorList>
            <person name="Hensen N."/>
            <person name="Bonometti L."/>
            <person name="Westerberg I."/>
            <person name="Brannstrom I.O."/>
            <person name="Guillou S."/>
            <person name="Cros-Aarteil S."/>
            <person name="Calhoun S."/>
            <person name="Haridas S."/>
            <person name="Kuo A."/>
            <person name="Mondo S."/>
            <person name="Pangilinan J."/>
            <person name="Riley R."/>
            <person name="LaButti K."/>
            <person name="Andreopoulos B."/>
            <person name="Lipzen A."/>
            <person name="Chen C."/>
            <person name="Yan M."/>
            <person name="Daum C."/>
            <person name="Ng V."/>
            <person name="Clum A."/>
            <person name="Steindorff A."/>
            <person name="Ohm R.A."/>
            <person name="Martin F."/>
            <person name="Silar P."/>
            <person name="Natvig D.O."/>
            <person name="Lalanne C."/>
            <person name="Gautier V."/>
            <person name="Ament-Velasquez S.L."/>
            <person name="Kruys A."/>
            <person name="Hutchinson M.I."/>
            <person name="Powell A.J."/>
            <person name="Barry K."/>
            <person name="Miller A.N."/>
            <person name="Grigoriev I.V."/>
            <person name="Debuchy R."/>
            <person name="Gladieux P."/>
            <person name="Hiltunen Thoren M."/>
            <person name="Johannesson H."/>
        </authorList>
    </citation>
    <scope>NUCLEOTIDE SEQUENCE</scope>
    <source>
        <strain evidence="3">CBS 990.96</strain>
    </source>
</reference>
<dbReference type="GO" id="GO:0004674">
    <property type="term" value="F:protein serine/threonine kinase activity"/>
    <property type="evidence" value="ECO:0007669"/>
    <property type="project" value="TreeGrafter"/>
</dbReference>
<organism evidence="3 4">
    <name type="scientific">Podospora fimiseda</name>
    <dbReference type="NCBI Taxonomy" id="252190"/>
    <lineage>
        <taxon>Eukaryota</taxon>
        <taxon>Fungi</taxon>
        <taxon>Dikarya</taxon>
        <taxon>Ascomycota</taxon>
        <taxon>Pezizomycotina</taxon>
        <taxon>Sordariomycetes</taxon>
        <taxon>Sordariomycetidae</taxon>
        <taxon>Sordariales</taxon>
        <taxon>Podosporaceae</taxon>
        <taxon>Podospora</taxon>
    </lineage>
</organism>
<dbReference type="Pfam" id="PF00069">
    <property type="entry name" value="Pkinase"/>
    <property type="match status" value="1"/>
</dbReference>
<dbReference type="AlphaFoldDB" id="A0AAN7GYE6"/>
<keyword evidence="4" id="KW-1185">Reference proteome</keyword>
<dbReference type="EMBL" id="MU865337">
    <property type="protein sequence ID" value="KAK4227043.1"/>
    <property type="molecule type" value="Genomic_DNA"/>
</dbReference>
<dbReference type="Proteomes" id="UP001301958">
    <property type="component" value="Unassembled WGS sequence"/>
</dbReference>
<sequence>MAAKLASKRDLHFLAEEFDFVYESGQPVPDHPPERQFIRTTFTWVDKDDNDTAYWGAIPIRKKLVTPEQFEQELKPVPDDWVYPLTDPAFTVAPSELQTSDKIFIKRPKIDLYDAARVTEILPMAPSLFLSEIRILEILKKKPHPNIVKYHGVRVLERDGQQRITGLLLDKYPKGDLDSIEHDILLRDSIDKDVIMNGIESAVFHLHSLGLAHNDLNPANILIGDKGEAVLVDFGSCEPFGEKLITGGTGGWIDESYDTSARKHDLAALPKIEKWLQEQYQKEG</sequence>
<dbReference type="GO" id="GO:0005737">
    <property type="term" value="C:cytoplasm"/>
    <property type="evidence" value="ECO:0007669"/>
    <property type="project" value="TreeGrafter"/>
</dbReference>
<gene>
    <name evidence="3" type="ORF">QBC38DRAFT_478849</name>
</gene>
<name>A0AAN7GYE6_9PEZI</name>
<dbReference type="GO" id="GO:0005524">
    <property type="term" value="F:ATP binding"/>
    <property type="evidence" value="ECO:0007669"/>
    <property type="project" value="InterPro"/>
</dbReference>
<proteinExistence type="predicted"/>
<accession>A0AAN7GYE6</accession>
<dbReference type="Gene3D" id="1.10.510.10">
    <property type="entry name" value="Transferase(Phosphotransferase) domain 1"/>
    <property type="match status" value="1"/>
</dbReference>
<evidence type="ECO:0000313" key="3">
    <source>
        <dbReference type="EMBL" id="KAK4227043.1"/>
    </source>
</evidence>
<reference evidence="3" key="2">
    <citation type="submission" date="2023-05" db="EMBL/GenBank/DDBJ databases">
        <authorList>
            <consortium name="Lawrence Berkeley National Laboratory"/>
            <person name="Steindorff A."/>
            <person name="Hensen N."/>
            <person name="Bonometti L."/>
            <person name="Westerberg I."/>
            <person name="Brannstrom I.O."/>
            <person name="Guillou S."/>
            <person name="Cros-Aarteil S."/>
            <person name="Calhoun S."/>
            <person name="Haridas S."/>
            <person name="Kuo A."/>
            <person name="Mondo S."/>
            <person name="Pangilinan J."/>
            <person name="Riley R."/>
            <person name="Labutti K."/>
            <person name="Andreopoulos B."/>
            <person name="Lipzen A."/>
            <person name="Chen C."/>
            <person name="Yanf M."/>
            <person name="Daum C."/>
            <person name="Ng V."/>
            <person name="Clum A."/>
            <person name="Ohm R."/>
            <person name="Martin F."/>
            <person name="Silar P."/>
            <person name="Natvig D."/>
            <person name="Lalanne C."/>
            <person name="Gautier V."/>
            <person name="Ament-Velasquez S.L."/>
            <person name="Kruys A."/>
            <person name="Hutchinson M.I."/>
            <person name="Powell A.J."/>
            <person name="Barry K."/>
            <person name="Miller A.N."/>
            <person name="Grigoriev I.V."/>
            <person name="Debuchy R."/>
            <person name="Gladieux P."/>
            <person name="Thoren M.H."/>
            <person name="Johannesson H."/>
        </authorList>
    </citation>
    <scope>NUCLEOTIDE SEQUENCE</scope>
    <source>
        <strain evidence="3">CBS 990.96</strain>
    </source>
</reference>
<evidence type="ECO:0000259" key="2">
    <source>
        <dbReference type="PROSITE" id="PS50011"/>
    </source>
</evidence>
<comment type="caution">
    <text evidence="3">The sequence shown here is derived from an EMBL/GenBank/DDBJ whole genome shotgun (WGS) entry which is preliminary data.</text>
</comment>
<dbReference type="PANTHER" id="PTHR22967">
    <property type="entry name" value="SERINE/THREONINE PROTEIN KINASE"/>
    <property type="match status" value="1"/>
</dbReference>
<evidence type="ECO:0000313" key="4">
    <source>
        <dbReference type="Proteomes" id="UP001301958"/>
    </source>
</evidence>
<dbReference type="InterPro" id="IPR011009">
    <property type="entry name" value="Kinase-like_dom_sf"/>
</dbReference>
<protein>
    <submittedName>
        <fullName evidence="3">Kinase-like domain-containing protein</fullName>
    </submittedName>
</protein>
<feature type="domain" description="Protein kinase" evidence="2">
    <location>
        <begin position="68"/>
        <end position="284"/>
    </location>
</feature>
<dbReference type="InterPro" id="IPR000719">
    <property type="entry name" value="Prot_kinase_dom"/>
</dbReference>